<sequence length="56" mass="5965">MQGSEATQELFGIILAVGAEARSGGLERRGRLDASQSLYGTLTGLTKEVEQKRVNA</sequence>
<reference evidence="1" key="1">
    <citation type="journal article" date="2015" name="Nature">
        <title>Complex archaea that bridge the gap between prokaryotes and eukaryotes.</title>
        <authorList>
            <person name="Spang A."/>
            <person name="Saw J.H."/>
            <person name="Jorgensen S.L."/>
            <person name="Zaremba-Niedzwiedzka K."/>
            <person name="Martijn J."/>
            <person name="Lind A.E."/>
            <person name="van Eijk R."/>
            <person name="Schleper C."/>
            <person name="Guy L."/>
            <person name="Ettema T.J."/>
        </authorList>
    </citation>
    <scope>NUCLEOTIDE SEQUENCE</scope>
</reference>
<organism evidence="1">
    <name type="scientific">marine sediment metagenome</name>
    <dbReference type="NCBI Taxonomy" id="412755"/>
    <lineage>
        <taxon>unclassified sequences</taxon>
        <taxon>metagenomes</taxon>
        <taxon>ecological metagenomes</taxon>
    </lineage>
</organism>
<dbReference type="EMBL" id="LAZR01023672">
    <property type="protein sequence ID" value="KKL77710.1"/>
    <property type="molecule type" value="Genomic_DNA"/>
</dbReference>
<gene>
    <name evidence="1" type="ORF">LCGC14_2032210</name>
</gene>
<proteinExistence type="predicted"/>
<feature type="non-terminal residue" evidence="1">
    <location>
        <position position="1"/>
    </location>
</feature>
<name>A0A0F9H7T8_9ZZZZ</name>
<evidence type="ECO:0000313" key="1">
    <source>
        <dbReference type="EMBL" id="KKL77710.1"/>
    </source>
</evidence>
<comment type="caution">
    <text evidence="1">The sequence shown here is derived from an EMBL/GenBank/DDBJ whole genome shotgun (WGS) entry which is preliminary data.</text>
</comment>
<dbReference type="AlphaFoldDB" id="A0A0F9H7T8"/>
<protein>
    <submittedName>
        <fullName evidence="1">Uncharacterized protein</fullName>
    </submittedName>
</protein>
<accession>A0A0F9H7T8</accession>